<dbReference type="STRING" id="1432141.A0A015K818"/>
<protein>
    <submittedName>
        <fullName evidence="1">Uncharacterized protein</fullName>
    </submittedName>
</protein>
<dbReference type="EMBL" id="JEMT01028097">
    <property type="protein sequence ID" value="EXX55606.1"/>
    <property type="molecule type" value="Genomic_DNA"/>
</dbReference>
<keyword evidence="2" id="KW-1185">Reference proteome</keyword>
<reference evidence="1 2" key="1">
    <citation type="submission" date="2014-02" db="EMBL/GenBank/DDBJ databases">
        <title>Single nucleus genome sequencing reveals high similarity among nuclei of an endomycorrhizal fungus.</title>
        <authorList>
            <person name="Lin K."/>
            <person name="Geurts R."/>
            <person name="Zhang Z."/>
            <person name="Limpens E."/>
            <person name="Saunders D.G."/>
            <person name="Mu D."/>
            <person name="Pang E."/>
            <person name="Cao H."/>
            <person name="Cha H."/>
            <person name="Lin T."/>
            <person name="Zhou Q."/>
            <person name="Shang Y."/>
            <person name="Li Y."/>
            <person name="Ivanov S."/>
            <person name="Sharma T."/>
            <person name="Velzen R.V."/>
            <person name="Ruijter N.D."/>
            <person name="Aanen D.K."/>
            <person name="Win J."/>
            <person name="Kamoun S."/>
            <person name="Bisseling T."/>
            <person name="Huang S."/>
        </authorList>
    </citation>
    <scope>NUCLEOTIDE SEQUENCE [LARGE SCALE GENOMIC DNA]</scope>
    <source>
        <strain evidence="2">DAOM197198w</strain>
    </source>
</reference>
<sequence>MYFLRDLRQRDFSIDDVRRFCETQKAILPWLGTLNWEDIGENRLPFNPYCDLPEYNEVEESFMSYHGINNKASFQGLVQRMNKPTITMKISLIGLFFIRLHATRASREWRHPDIQSANFLARELMGMDLPVLYKIIATNILSNEQPLL</sequence>
<proteinExistence type="predicted"/>
<dbReference type="OrthoDB" id="2373449at2759"/>
<comment type="caution">
    <text evidence="1">The sequence shown here is derived from an EMBL/GenBank/DDBJ whole genome shotgun (WGS) entry which is preliminary data.</text>
</comment>
<organism evidence="1 2">
    <name type="scientific">Rhizophagus irregularis (strain DAOM 197198w)</name>
    <name type="common">Glomus intraradices</name>
    <dbReference type="NCBI Taxonomy" id="1432141"/>
    <lineage>
        <taxon>Eukaryota</taxon>
        <taxon>Fungi</taxon>
        <taxon>Fungi incertae sedis</taxon>
        <taxon>Mucoromycota</taxon>
        <taxon>Glomeromycotina</taxon>
        <taxon>Glomeromycetes</taxon>
        <taxon>Glomerales</taxon>
        <taxon>Glomeraceae</taxon>
        <taxon>Rhizophagus</taxon>
    </lineage>
</organism>
<name>A0A015K818_RHIIW</name>
<evidence type="ECO:0000313" key="2">
    <source>
        <dbReference type="Proteomes" id="UP000022910"/>
    </source>
</evidence>
<dbReference type="Proteomes" id="UP000022910">
    <property type="component" value="Unassembled WGS sequence"/>
</dbReference>
<accession>A0A015K818</accession>
<dbReference type="AlphaFoldDB" id="A0A015K818"/>
<gene>
    <name evidence="1" type="ORF">RirG_223930</name>
</gene>
<dbReference type="HOGENOM" id="CLU_1759816_0_0_1"/>
<evidence type="ECO:0000313" key="1">
    <source>
        <dbReference type="EMBL" id="EXX55606.1"/>
    </source>
</evidence>